<proteinExistence type="inferred from homology"/>
<keyword evidence="3" id="KW-0808">Transferase</keyword>
<comment type="similarity">
    <text evidence="1">Belongs to the UDP-glycosyltransferase family.</text>
</comment>
<evidence type="ECO:0000256" key="3">
    <source>
        <dbReference type="ARBA" id="ARBA00022679"/>
    </source>
</evidence>
<evidence type="ECO:0000313" key="5">
    <source>
        <dbReference type="EMBL" id="CAH0383691.1"/>
    </source>
</evidence>
<dbReference type="PANTHER" id="PTHR48043">
    <property type="entry name" value="EG:EG0003.4 PROTEIN-RELATED"/>
    <property type="match status" value="1"/>
</dbReference>
<sequence length="251" mass="29024">MLRNTSLFLLTSNPALRGAKLYPPNVIEISGIHFKDPAPLDEELNDIMDKAKKGVIYFSFGTLLKASNIRKEIAQTFLTVFGQLDQTILWKADLKYTDWDIPKNVYMRDRFDQISILDQNINAANAQYLGYGLHLSYRNLTQQSLRWAITAVLRDSRFKASVERASEVFTDKPMSSLDSSVYWIEYVIRHSGAHHLKPPTVHMPWYQLFFLDVIVVYFVAFCLILYIFKQVISLLFLRLLFVTKSSKAKVN</sequence>
<accession>A0A9P0EXU5</accession>
<dbReference type="AlphaFoldDB" id="A0A9P0EXU5"/>
<dbReference type="EMBL" id="OU963871">
    <property type="protein sequence ID" value="CAH0383691.1"/>
    <property type="molecule type" value="Genomic_DNA"/>
</dbReference>
<protein>
    <recommendedName>
        <fullName evidence="7">UDP-glucuronosyltransferase</fullName>
    </recommendedName>
</protein>
<dbReference type="GO" id="GO:0008194">
    <property type="term" value="F:UDP-glycosyltransferase activity"/>
    <property type="evidence" value="ECO:0007669"/>
    <property type="project" value="InterPro"/>
</dbReference>
<evidence type="ECO:0000256" key="4">
    <source>
        <dbReference type="SAM" id="Phobius"/>
    </source>
</evidence>
<dbReference type="Gene3D" id="3.40.50.2000">
    <property type="entry name" value="Glycogen Phosphorylase B"/>
    <property type="match status" value="2"/>
</dbReference>
<keyword evidence="2" id="KW-0328">Glycosyltransferase</keyword>
<evidence type="ECO:0000256" key="1">
    <source>
        <dbReference type="ARBA" id="ARBA00009995"/>
    </source>
</evidence>
<evidence type="ECO:0000313" key="6">
    <source>
        <dbReference type="Proteomes" id="UP001152759"/>
    </source>
</evidence>
<gene>
    <name evidence="5" type="ORF">BEMITA_LOCUS3115</name>
</gene>
<keyword evidence="6" id="KW-1185">Reference proteome</keyword>
<feature type="transmembrane region" description="Helical" evidence="4">
    <location>
        <begin position="205"/>
        <end position="228"/>
    </location>
</feature>
<dbReference type="PANTHER" id="PTHR48043:SF159">
    <property type="entry name" value="EG:EG0003.4 PROTEIN-RELATED"/>
    <property type="match status" value="1"/>
</dbReference>
<dbReference type="InterPro" id="IPR002213">
    <property type="entry name" value="UDP_glucos_trans"/>
</dbReference>
<evidence type="ECO:0008006" key="7">
    <source>
        <dbReference type="Google" id="ProtNLM"/>
    </source>
</evidence>
<keyword evidence="4" id="KW-0472">Membrane</keyword>
<keyword evidence="4" id="KW-1133">Transmembrane helix</keyword>
<name>A0A9P0EXU5_BEMTA</name>
<dbReference type="Proteomes" id="UP001152759">
    <property type="component" value="Chromosome 10"/>
</dbReference>
<dbReference type="InterPro" id="IPR050271">
    <property type="entry name" value="UDP-glycosyltransferase"/>
</dbReference>
<evidence type="ECO:0000256" key="2">
    <source>
        <dbReference type="ARBA" id="ARBA00022676"/>
    </source>
</evidence>
<dbReference type="Pfam" id="PF00201">
    <property type="entry name" value="UDPGT"/>
    <property type="match status" value="2"/>
</dbReference>
<keyword evidence="4" id="KW-0812">Transmembrane</keyword>
<dbReference type="SUPFAM" id="SSF53756">
    <property type="entry name" value="UDP-Glycosyltransferase/glycogen phosphorylase"/>
    <property type="match status" value="1"/>
</dbReference>
<reference evidence="5" key="1">
    <citation type="submission" date="2021-12" db="EMBL/GenBank/DDBJ databases">
        <authorList>
            <person name="King R."/>
        </authorList>
    </citation>
    <scope>NUCLEOTIDE SEQUENCE</scope>
</reference>
<organism evidence="5 6">
    <name type="scientific">Bemisia tabaci</name>
    <name type="common">Sweetpotato whitefly</name>
    <name type="synonym">Aleurodes tabaci</name>
    <dbReference type="NCBI Taxonomy" id="7038"/>
    <lineage>
        <taxon>Eukaryota</taxon>
        <taxon>Metazoa</taxon>
        <taxon>Ecdysozoa</taxon>
        <taxon>Arthropoda</taxon>
        <taxon>Hexapoda</taxon>
        <taxon>Insecta</taxon>
        <taxon>Pterygota</taxon>
        <taxon>Neoptera</taxon>
        <taxon>Paraneoptera</taxon>
        <taxon>Hemiptera</taxon>
        <taxon>Sternorrhyncha</taxon>
        <taxon>Aleyrodoidea</taxon>
        <taxon>Aleyrodidae</taxon>
        <taxon>Aleyrodinae</taxon>
        <taxon>Bemisia</taxon>
    </lineage>
</organism>